<dbReference type="RefSeq" id="WP_008115586.1">
    <property type="nucleotide sequence ID" value="NZ_CAMAPB010000024.1"/>
</dbReference>
<evidence type="ECO:0000313" key="1">
    <source>
        <dbReference type="EMBL" id="CAH9058469.1"/>
    </source>
</evidence>
<gene>
    <name evidence="1" type="ORF">PSEHALCIP103_01869</name>
</gene>
<dbReference type="Gene3D" id="3.40.50.11190">
    <property type="match status" value="1"/>
</dbReference>
<comment type="caution">
    <text evidence="1">The sequence shown here is derived from an EMBL/GenBank/DDBJ whole genome shotgun (WGS) entry which is preliminary data.</text>
</comment>
<evidence type="ECO:0000313" key="2">
    <source>
        <dbReference type="Proteomes" id="UP001152447"/>
    </source>
</evidence>
<name>A0A9W4QXN1_PSEHA</name>
<dbReference type="EMBL" id="CAMAPB010000024">
    <property type="protein sequence ID" value="CAH9058469.1"/>
    <property type="molecule type" value="Genomic_DNA"/>
</dbReference>
<dbReference type="AlphaFoldDB" id="A0A9W4QXN1"/>
<dbReference type="Proteomes" id="UP001152447">
    <property type="component" value="Unassembled WGS sequence"/>
</dbReference>
<organism evidence="1 2">
    <name type="scientific">Pseudoalteromonas haloplanktis</name>
    <name type="common">Alteromonas haloplanktis</name>
    <dbReference type="NCBI Taxonomy" id="228"/>
    <lineage>
        <taxon>Bacteria</taxon>
        <taxon>Pseudomonadati</taxon>
        <taxon>Pseudomonadota</taxon>
        <taxon>Gammaproteobacteria</taxon>
        <taxon>Alteromonadales</taxon>
        <taxon>Pseudoalteromonadaceae</taxon>
        <taxon>Pseudoalteromonas</taxon>
    </lineage>
</organism>
<accession>A0A9W4QXN1</accession>
<protein>
    <submittedName>
        <fullName evidence="1">Uncharacterized protein</fullName>
    </submittedName>
</protein>
<dbReference type="SUPFAM" id="SSF53756">
    <property type="entry name" value="UDP-Glycosyltransferase/glycogen phosphorylase"/>
    <property type="match status" value="1"/>
</dbReference>
<proteinExistence type="predicted"/>
<reference evidence="1" key="1">
    <citation type="submission" date="2022-07" db="EMBL/GenBank/DDBJ databases">
        <authorList>
            <person name="Criscuolo A."/>
        </authorList>
    </citation>
    <scope>NUCLEOTIDE SEQUENCE</scope>
    <source>
        <strain evidence="1">CIP103197</strain>
    </source>
</reference>
<keyword evidence="2" id="KW-1185">Reference proteome</keyword>
<sequence length="357" mass="39286">MSNKRLLFIPVSSPEGIGEYMRSLQLAHSLTSEYGNSLDIHFILNKHTAYAKNCPFPTLLLNQSATKENTHVCQFIKQYKPDAVLFDCAGRAEQMKAAKKVGAKVVFISQHAKKRAKGLKLNRAGLIDTHWVVQPDYCIEPLSWYEKLKLSMLSLAYPANVGPFTVFASAQQKSDALTRYQLKEKEFFIVNAGSGGHTLNGQNCADIYYKAALNIAKETGLKGVVVFGPNYTKSLPKSDELICLPSQEGTEFLALLSQAKVALLSAGDTLLQAITLQTPTIACAISKDQNERVVRCASTGVVKEAELDILDITQKIKELLLEPNYNNTVGQYESLENVHSFDVITKGVQALLIGSKL</sequence>